<dbReference type="GO" id="GO:0003676">
    <property type="term" value="F:nucleic acid binding"/>
    <property type="evidence" value="ECO:0007669"/>
    <property type="project" value="InterPro"/>
</dbReference>
<dbReference type="STRING" id="1801.BRW64_10405"/>
<gene>
    <name evidence="4" type="ORF">CRI78_01345</name>
</gene>
<evidence type="ECO:0000313" key="4">
    <source>
        <dbReference type="EMBL" id="PEG56521.1"/>
    </source>
</evidence>
<dbReference type="InterPro" id="IPR003870">
    <property type="entry name" value="DUF222"/>
</dbReference>
<sequence length="433" mass="45884">MDATHLDTFVAALIDDLVEVPTSDDDAERTLFHLLDSPRRIVDEAPLLAVLVAAVNARNLLDHVIASASAAAERLGIPARRHLRSGADLLTSIGVAPGAALRAARVGRAAPTLAALTRQQRLGGIGIEFADAVGRGVAHINARVELTEDDRAGVVTKLMIQTTPAEVGKKAREIAIDKAATQPEAAGTVPVAENTDLNEMTLVQTDEGRVAATLDLDVLTGEELFAALDPLCRPVPLPDGTPDPRPAGRRRADAFGQLLRTYLSNSQRPTSGGVLPHVTLIRPESVDTLGFGGPISAVTADLISCDSTLTSVIVDHTGVPLDIGRSERLFPPALRKALGVRDGGCAFPGCGRPVSWCDAHHIQPWSEGGATSLDNGVLFCRCHHTLVHHGGWQVYLGPDRHPWFIPPHDPAGPEPAHLRSHARRTMTDLPAAA</sequence>
<protein>
    <submittedName>
        <fullName evidence="4">HNH endonuclease</fullName>
    </submittedName>
</protein>
<keyword evidence="4" id="KW-0540">Nuclease</keyword>
<name>A0A1Q4HGH0_9MYCO</name>
<dbReference type="GO" id="GO:0008270">
    <property type="term" value="F:zinc ion binding"/>
    <property type="evidence" value="ECO:0007669"/>
    <property type="project" value="InterPro"/>
</dbReference>
<feature type="domain" description="HNH nuclease" evidence="3">
    <location>
        <begin position="333"/>
        <end position="385"/>
    </location>
</feature>
<comment type="similarity">
    <text evidence="1">Belongs to the Rv1128c/1148c/1588c/1702c/1945/3466 family.</text>
</comment>
<dbReference type="Proteomes" id="UP000220340">
    <property type="component" value="Unassembled WGS sequence"/>
</dbReference>
<dbReference type="Gene3D" id="1.10.30.50">
    <property type="match status" value="1"/>
</dbReference>
<keyword evidence="4" id="KW-0378">Hydrolase</keyword>
<dbReference type="InterPro" id="IPR003615">
    <property type="entry name" value="HNH_nuc"/>
</dbReference>
<comment type="caution">
    <text evidence="4">The sequence shown here is derived from an EMBL/GenBank/DDBJ whole genome shotgun (WGS) entry which is preliminary data.</text>
</comment>
<dbReference type="RefSeq" id="WP_073856123.1">
    <property type="nucleotide sequence ID" value="NZ_BAAATC010000019.1"/>
</dbReference>
<dbReference type="Pfam" id="PF02720">
    <property type="entry name" value="DUF222"/>
    <property type="match status" value="1"/>
</dbReference>
<proteinExistence type="inferred from homology"/>
<dbReference type="CDD" id="cd00085">
    <property type="entry name" value="HNHc"/>
    <property type="match status" value="1"/>
</dbReference>
<dbReference type="EMBL" id="PDCR01000001">
    <property type="protein sequence ID" value="PEG56521.1"/>
    <property type="molecule type" value="Genomic_DNA"/>
</dbReference>
<evidence type="ECO:0000259" key="3">
    <source>
        <dbReference type="SMART" id="SM00507"/>
    </source>
</evidence>
<keyword evidence="5" id="KW-1185">Reference proteome</keyword>
<dbReference type="AlphaFoldDB" id="A0A1Q4HGH0"/>
<accession>A0A1Q4HGH0</accession>
<reference evidence="4 5" key="1">
    <citation type="submission" date="2017-10" db="EMBL/GenBank/DDBJ databases">
        <title>The new phylogeny of genus Mycobacterium.</title>
        <authorList>
            <person name="Tortoli E."/>
            <person name="Trovato A."/>
            <person name="Cirillo D.M."/>
        </authorList>
    </citation>
    <scope>NUCLEOTIDE SEQUENCE [LARGE SCALE GENOMIC DNA]</scope>
    <source>
        <strain evidence="4 5">IP141170001</strain>
    </source>
</reference>
<dbReference type="InterPro" id="IPR002711">
    <property type="entry name" value="HNH"/>
</dbReference>
<dbReference type="Pfam" id="PF01844">
    <property type="entry name" value="HNH"/>
    <property type="match status" value="1"/>
</dbReference>
<evidence type="ECO:0000256" key="1">
    <source>
        <dbReference type="ARBA" id="ARBA00023450"/>
    </source>
</evidence>
<feature type="region of interest" description="Disordered" evidence="2">
    <location>
        <begin position="409"/>
        <end position="433"/>
    </location>
</feature>
<dbReference type="SMART" id="SM00507">
    <property type="entry name" value="HNHc"/>
    <property type="match status" value="1"/>
</dbReference>
<dbReference type="OrthoDB" id="4598652at2"/>
<evidence type="ECO:0000313" key="5">
    <source>
        <dbReference type="Proteomes" id="UP000220340"/>
    </source>
</evidence>
<dbReference type="GO" id="GO:0004519">
    <property type="term" value="F:endonuclease activity"/>
    <property type="evidence" value="ECO:0007669"/>
    <property type="project" value="UniProtKB-KW"/>
</dbReference>
<organism evidence="4 5">
    <name type="scientific">Mycolicibacterium diernhoferi</name>
    <dbReference type="NCBI Taxonomy" id="1801"/>
    <lineage>
        <taxon>Bacteria</taxon>
        <taxon>Bacillati</taxon>
        <taxon>Actinomycetota</taxon>
        <taxon>Actinomycetes</taxon>
        <taxon>Mycobacteriales</taxon>
        <taxon>Mycobacteriaceae</taxon>
        <taxon>Mycolicibacterium</taxon>
    </lineage>
</organism>
<keyword evidence="4" id="KW-0255">Endonuclease</keyword>
<evidence type="ECO:0000256" key="2">
    <source>
        <dbReference type="SAM" id="MobiDB-lite"/>
    </source>
</evidence>